<dbReference type="Pfam" id="PF08661">
    <property type="entry name" value="Rep_fac-A_3"/>
    <property type="match status" value="1"/>
</dbReference>
<sequence length="117" mass="13110">MEDFSRHRINGALLPNYNGKQVCLLGKAKDVDPNGMFFTLVTSDDQEIRVNMAEPLSEYVAGLTEVHGTVQGKSISCENFVLFSEEASEKFDMGLYNQAVQLMERCGEHYSQQVIAQ</sequence>
<dbReference type="GO" id="GO:0031981">
    <property type="term" value="C:nuclear lumen"/>
    <property type="evidence" value="ECO:0007669"/>
    <property type="project" value="UniProtKB-ARBA"/>
</dbReference>
<dbReference type="AlphaFoldDB" id="A0ABD0LNG4"/>
<evidence type="ECO:0000256" key="2">
    <source>
        <dbReference type="ARBA" id="ARBA00009761"/>
    </source>
</evidence>
<evidence type="ECO:0000256" key="1">
    <source>
        <dbReference type="ARBA" id="ARBA00004123"/>
    </source>
</evidence>
<accession>A0ABD0LNG4</accession>
<gene>
    <name evidence="4" type="ORF">BaRGS_00008025</name>
</gene>
<dbReference type="EMBL" id="JACVVK020000035">
    <property type="protein sequence ID" value="KAK7500781.1"/>
    <property type="molecule type" value="Genomic_DNA"/>
</dbReference>
<evidence type="ECO:0000313" key="4">
    <source>
        <dbReference type="EMBL" id="KAK7500781.1"/>
    </source>
</evidence>
<comment type="caution">
    <text evidence="4">The sequence shown here is derived from an EMBL/GenBank/DDBJ whole genome shotgun (WGS) entry which is preliminary data.</text>
</comment>
<dbReference type="Gene3D" id="2.40.50.140">
    <property type="entry name" value="Nucleic acid-binding proteins"/>
    <property type="match status" value="1"/>
</dbReference>
<dbReference type="SUPFAM" id="SSF50249">
    <property type="entry name" value="Nucleic acid-binding proteins"/>
    <property type="match status" value="1"/>
</dbReference>
<reference evidence="4 5" key="1">
    <citation type="journal article" date="2023" name="Sci. Data">
        <title>Genome assembly of the Korean intertidal mud-creeper Batillaria attramentaria.</title>
        <authorList>
            <person name="Patra A.K."/>
            <person name="Ho P.T."/>
            <person name="Jun S."/>
            <person name="Lee S.J."/>
            <person name="Kim Y."/>
            <person name="Won Y.J."/>
        </authorList>
    </citation>
    <scope>NUCLEOTIDE SEQUENCE [LARGE SCALE GENOMIC DNA]</scope>
    <source>
        <strain evidence="4">Wonlab-2016</strain>
    </source>
</reference>
<keyword evidence="5" id="KW-1185">Reference proteome</keyword>
<keyword evidence="3" id="KW-0539">Nucleus</keyword>
<protein>
    <recommendedName>
        <fullName evidence="6">Replication factor A protein 3</fullName>
    </recommendedName>
</protein>
<comment type="subcellular location">
    <subcellularLocation>
        <location evidence="1">Nucleus</location>
    </subcellularLocation>
</comment>
<evidence type="ECO:0008006" key="6">
    <source>
        <dbReference type="Google" id="ProtNLM"/>
    </source>
</evidence>
<dbReference type="FunFam" id="2.40.50.140:FF:000395">
    <property type="entry name" value="Replication protein A3"/>
    <property type="match status" value="1"/>
</dbReference>
<dbReference type="PANTHER" id="PTHR15114">
    <property type="entry name" value="REPLICATION PROTEIN A3"/>
    <property type="match status" value="1"/>
</dbReference>
<dbReference type="InterPro" id="IPR013970">
    <property type="entry name" value="Rfa2"/>
</dbReference>
<name>A0ABD0LNG4_9CAEN</name>
<dbReference type="CDD" id="cd04479">
    <property type="entry name" value="RPA3"/>
    <property type="match status" value="1"/>
</dbReference>
<dbReference type="InterPro" id="IPR012340">
    <property type="entry name" value="NA-bd_OB-fold"/>
</dbReference>
<organism evidence="4 5">
    <name type="scientific">Batillaria attramentaria</name>
    <dbReference type="NCBI Taxonomy" id="370345"/>
    <lineage>
        <taxon>Eukaryota</taxon>
        <taxon>Metazoa</taxon>
        <taxon>Spiralia</taxon>
        <taxon>Lophotrochozoa</taxon>
        <taxon>Mollusca</taxon>
        <taxon>Gastropoda</taxon>
        <taxon>Caenogastropoda</taxon>
        <taxon>Sorbeoconcha</taxon>
        <taxon>Cerithioidea</taxon>
        <taxon>Batillariidae</taxon>
        <taxon>Batillaria</taxon>
    </lineage>
</organism>
<proteinExistence type="inferred from homology"/>
<evidence type="ECO:0000313" key="5">
    <source>
        <dbReference type="Proteomes" id="UP001519460"/>
    </source>
</evidence>
<comment type="similarity">
    <text evidence="2">Belongs to the replication factor A protein 3 family.</text>
</comment>
<evidence type="ECO:0000256" key="3">
    <source>
        <dbReference type="ARBA" id="ARBA00023242"/>
    </source>
</evidence>
<dbReference type="PANTHER" id="PTHR15114:SF1">
    <property type="entry name" value="REPLICATION PROTEIN A 14 KDA SUBUNIT"/>
    <property type="match status" value="1"/>
</dbReference>
<dbReference type="Proteomes" id="UP001519460">
    <property type="component" value="Unassembled WGS sequence"/>
</dbReference>